<organism evidence="1 5">
    <name type="scientific">Ficus carica</name>
    <name type="common">Common fig</name>
    <dbReference type="NCBI Taxonomy" id="3494"/>
    <lineage>
        <taxon>Eukaryota</taxon>
        <taxon>Viridiplantae</taxon>
        <taxon>Streptophyta</taxon>
        <taxon>Embryophyta</taxon>
        <taxon>Tracheophyta</taxon>
        <taxon>Spermatophyta</taxon>
        <taxon>Magnoliopsida</taxon>
        <taxon>eudicotyledons</taxon>
        <taxon>Gunneridae</taxon>
        <taxon>Pentapetalae</taxon>
        <taxon>rosids</taxon>
        <taxon>fabids</taxon>
        <taxon>Rosales</taxon>
        <taxon>Moraceae</taxon>
        <taxon>Ficeae</taxon>
        <taxon>Ficus</taxon>
    </lineage>
</organism>
<evidence type="ECO:0000313" key="1">
    <source>
        <dbReference type="EMBL" id="GMN23054.1"/>
    </source>
</evidence>
<dbReference type="AlphaFoldDB" id="A0AA87YTD0"/>
<protein>
    <submittedName>
        <fullName evidence="1">Uncharacterized protein</fullName>
    </submittedName>
</protein>
<accession>A0AA87YTD0</accession>
<evidence type="ECO:0000313" key="5">
    <source>
        <dbReference type="Proteomes" id="UP001187192"/>
    </source>
</evidence>
<gene>
    <name evidence="1" type="ORF">TIFTF001_050257</name>
    <name evidence="2" type="ORF">TIFTF001_050258</name>
    <name evidence="3" type="ORF">TIFTF001_050259</name>
    <name evidence="4" type="ORF">TIFTF001_050260</name>
</gene>
<evidence type="ECO:0000313" key="2">
    <source>
        <dbReference type="EMBL" id="GMN23062.1"/>
    </source>
</evidence>
<name>A0AA87YTD0_FICCA</name>
<reference evidence="1" key="1">
    <citation type="submission" date="2023-07" db="EMBL/GenBank/DDBJ databases">
        <title>draft genome sequence of fig (Ficus carica).</title>
        <authorList>
            <person name="Takahashi T."/>
            <person name="Nishimura K."/>
        </authorList>
    </citation>
    <scope>NUCLEOTIDE SEQUENCE</scope>
</reference>
<proteinExistence type="predicted"/>
<sequence>MICFTAVGDCVQAQVGSGRSRPKEVCDGGCWPKEVELALKEGSSSWTESIKYGLELQDKKTHQYYIS</sequence>
<dbReference type="EMBL" id="BTGU01008017">
    <property type="protein sequence ID" value="GMN23054.1"/>
    <property type="molecule type" value="Genomic_DNA"/>
</dbReference>
<keyword evidence="5" id="KW-1185">Reference proteome</keyword>
<dbReference type="Proteomes" id="UP001187192">
    <property type="component" value="Unassembled WGS sequence"/>
</dbReference>
<dbReference type="EMBL" id="BTGU01008020">
    <property type="protein sequence ID" value="GMN23079.1"/>
    <property type="molecule type" value="Genomic_DNA"/>
</dbReference>
<evidence type="ECO:0000313" key="3">
    <source>
        <dbReference type="EMBL" id="GMN23070.1"/>
    </source>
</evidence>
<comment type="caution">
    <text evidence="1">The sequence shown here is derived from an EMBL/GenBank/DDBJ whole genome shotgun (WGS) entry which is preliminary data.</text>
</comment>
<dbReference type="EMBL" id="BTGU01008019">
    <property type="protein sequence ID" value="GMN23070.1"/>
    <property type="molecule type" value="Genomic_DNA"/>
</dbReference>
<dbReference type="EMBL" id="BTGU01008018">
    <property type="protein sequence ID" value="GMN23062.1"/>
    <property type="molecule type" value="Genomic_DNA"/>
</dbReference>
<evidence type="ECO:0000313" key="4">
    <source>
        <dbReference type="EMBL" id="GMN23079.1"/>
    </source>
</evidence>